<accession>A0A6A6CFA8</accession>
<dbReference type="RefSeq" id="XP_033665248.1">
    <property type="nucleotide sequence ID" value="XM_033813352.1"/>
</dbReference>
<organism evidence="1 2">
    <name type="scientific">Zasmidium cellare ATCC 36951</name>
    <dbReference type="NCBI Taxonomy" id="1080233"/>
    <lineage>
        <taxon>Eukaryota</taxon>
        <taxon>Fungi</taxon>
        <taxon>Dikarya</taxon>
        <taxon>Ascomycota</taxon>
        <taxon>Pezizomycotina</taxon>
        <taxon>Dothideomycetes</taxon>
        <taxon>Dothideomycetidae</taxon>
        <taxon>Mycosphaerellales</taxon>
        <taxon>Mycosphaerellaceae</taxon>
        <taxon>Zasmidium</taxon>
    </lineage>
</organism>
<name>A0A6A6CFA8_ZASCE</name>
<protein>
    <submittedName>
        <fullName evidence="1">Uncharacterized protein</fullName>
    </submittedName>
</protein>
<evidence type="ECO:0000313" key="2">
    <source>
        <dbReference type="Proteomes" id="UP000799537"/>
    </source>
</evidence>
<evidence type="ECO:0000313" key="1">
    <source>
        <dbReference type="EMBL" id="KAF2164359.1"/>
    </source>
</evidence>
<reference evidence="1" key="1">
    <citation type="journal article" date="2020" name="Stud. Mycol.">
        <title>101 Dothideomycetes genomes: a test case for predicting lifestyles and emergence of pathogens.</title>
        <authorList>
            <person name="Haridas S."/>
            <person name="Albert R."/>
            <person name="Binder M."/>
            <person name="Bloem J."/>
            <person name="Labutti K."/>
            <person name="Salamov A."/>
            <person name="Andreopoulos B."/>
            <person name="Baker S."/>
            <person name="Barry K."/>
            <person name="Bills G."/>
            <person name="Bluhm B."/>
            <person name="Cannon C."/>
            <person name="Castanera R."/>
            <person name="Culley D."/>
            <person name="Daum C."/>
            <person name="Ezra D."/>
            <person name="Gonzalez J."/>
            <person name="Henrissat B."/>
            <person name="Kuo A."/>
            <person name="Liang C."/>
            <person name="Lipzen A."/>
            <person name="Lutzoni F."/>
            <person name="Magnuson J."/>
            <person name="Mondo S."/>
            <person name="Nolan M."/>
            <person name="Ohm R."/>
            <person name="Pangilinan J."/>
            <person name="Park H.-J."/>
            <person name="Ramirez L."/>
            <person name="Alfaro M."/>
            <person name="Sun H."/>
            <person name="Tritt A."/>
            <person name="Yoshinaga Y."/>
            <person name="Zwiers L.-H."/>
            <person name="Turgeon B."/>
            <person name="Goodwin S."/>
            <person name="Spatafora J."/>
            <person name="Crous P."/>
            <person name="Grigoriev I."/>
        </authorList>
    </citation>
    <scope>NUCLEOTIDE SEQUENCE</scope>
    <source>
        <strain evidence="1">ATCC 36951</strain>
    </source>
</reference>
<sequence>MESHQPYYDAIASRCTYASLNEDTCDQDCLSLSHCHPRSAGHRGFFKKNHLQERWLLILASILKDSACSLGTDSRETVGPKLWRQGQLINVDDSFEITTGGYKGRGWGTSNETIIEGNTGIICHGSINIFECVQPADDLYSRYHGSRPVKPIAYHHSYIDHHGRALGLLPNGTNGDYIILIVTLQGFIDLATNGAISVGLTMSTQVVAMFGSTLLKHDLELGLRLATSEQYVGDTWTSSMGDLAISGTARHWSNTIDACRT</sequence>
<dbReference type="InterPro" id="IPR052195">
    <property type="entry name" value="Bact_Alkyl/Aryl-Sulfatase"/>
</dbReference>
<dbReference type="SUPFAM" id="SSF56281">
    <property type="entry name" value="Metallo-hydrolase/oxidoreductase"/>
    <property type="match status" value="1"/>
</dbReference>
<dbReference type="GO" id="GO:0018741">
    <property type="term" value="F:linear primary-alkylsulfatase activity"/>
    <property type="evidence" value="ECO:0007669"/>
    <property type="project" value="TreeGrafter"/>
</dbReference>
<dbReference type="GeneID" id="54566624"/>
<keyword evidence="2" id="KW-1185">Reference proteome</keyword>
<dbReference type="Proteomes" id="UP000799537">
    <property type="component" value="Unassembled WGS sequence"/>
</dbReference>
<proteinExistence type="predicted"/>
<dbReference type="AlphaFoldDB" id="A0A6A6CFA8"/>
<dbReference type="InterPro" id="IPR036866">
    <property type="entry name" value="RibonucZ/Hydroxyglut_hydro"/>
</dbReference>
<dbReference type="PANTHER" id="PTHR43223:SF1">
    <property type="entry name" value="ALKYL_ARYL-SULFATASE BDS1"/>
    <property type="match status" value="1"/>
</dbReference>
<dbReference type="GO" id="GO:0018909">
    <property type="term" value="P:dodecyl sulfate metabolic process"/>
    <property type="evidence" value="ECO:0007669"/>
    <property type="project" value="TreeGrafter"/>
</dbReference>
<gene>
    <name evidence="1" type="ORF">M409DRAFT_56633</name>
</gene>
<dbReference type="EMBL" id="ML993604">
    <property type="protein sequence ID" value="KAF2164359.1"/>
    <property type="molecule type" value="Genomic_DNA"/>
</dbReference>
<dbReference type="Gene3D" id="3.60.15.30">
    <property type="entry name" value="Metallo-beta-lactamase domain"/>
    <property type="match status" value="1"/>
</dbReference>
<dbReference type="PANTHER" id="PTHR43223">
    <property type="entry name" value="ALKYL/ARYL-SULFATASE"/>
    <property type="match status" value="1"/>
</dbReference>